<proteinExistence type="predicted"/>
<accession>A0A7V5M0K6</accession>
<evidence type="ECO:0000259" key="4">
    <source>
        <dbReference type="PROSITE" id="PS50987"/>
    </source>
</evidence>
<dbReference type="InterPro" id="IPR011991">
    <property type="entry name" value="ArsR-like_HTH"/>
</dbReference>
<comment type="caution">
    <text evidence="5">The sequence shown here is derived from an EMBL/GenBank/DDBJ whole genome shotgun (WGS) entry which is preliminary data.</text>
</comment>
<dbReference type="SMART" id="SM00418">
    <property type="entry name" value="HTH_ARSR"/>
    <property type="match status" value="1"/>
</dbReference>
<keyword evidence="2" id="KW-0238">DNA-binding</keyword>
<evidence type="ECO:0000313" key="5">
    <source>
        <dbReference type="EMBL" id="HHF99062.1"/>
    </source>
</evidence>
<dbReference type="Gene3D" id="1.10.10.10">
    <property type="entry name" value="Winged helix-like DNA-binding domain superfamily/Winged helix DNA-binding domain"/>
    <property type="match status" value="1"/>
</dbReference>
<dbReference type="SUPFAM" id="SSF46785">
    <property type="entry name" value="Winged helix' DNA-binding domain"/>
    <property type="match status" value="1"/>
</dbReference>
<dbReference type="InterPro" id="IPR001845">
    <property type="entry name" value="HTH_ArsR_DNA-bd_dom"/>
</dbReference>
<dbReference type="Proteomes" id="UP000886070">
    <property type="component" value="Unassembled WGS sequence"/>
</dbReference>
<evidence type="ECO:0000256" key="3">
    <source>
        <dbReference type="ARBA" id="ARBA00023163"/>
    </source>
</evidence>
<dbReference type="GO" id="GO:0003700">
    <property type="term" value="F:DNA-binding transcription factor activity"/>
    <property type="evidence" value="ECO:0007669"/>
    <property type="project" value="InterPro"/>
</dbReference>
<evidence type="ECO:0000256" key="1">
    <source>
        <dbReference type="ARBA" id="ARBA00023015"/>
    </source>
</evidence>
<dbReference type="InterPro" id="IPR036388">
    <property type="entry name" value="WH-like_DNA-bd_sf"/>
</dbReference>
<dbReference type="PANTHER" id="PTHR33154">
    <property type="entry name" value="TRANSCRIPTIONAL REGULATOR, ARSR FAMILY"/>
    <property type="match status" value="1"/>
</dbReference>
<dbReference type="PRINTS" id="PR00778">
    <property type="entry name" value="HTHARSR"/>
</dbReference>
<dbReference type="AlphaFoldDB" id="A0A7V5M0K6"/>
<gene>
    <name evidence="5" type="ORF">ENL39_06230</name>
</gene>
<reference evidence="5" key="1">
    <citation type="journal article" date="2020" name="mSystems">
        <title>Genome- and Community-Level Interaction Insights into Carbon Utilization and Element Cycling Functions of Hydrothermarchaeota in Hydrothermal Sediment.</title>
        <authorList>
            <person name="Zhou Z."/>
            <person name="Liu Y."/>
            <person name="Xu W."/>
            <person name="Pan J."/>
            <person name="Luo Z.H."/>
            <person name="Li M."/>
        </authorList>
    </citation>
    <scope>NUCLEOTIDE SEQUENCE [LARGE SCALE GENOMIC DNA]</scope>
    <source>
        <strain evidence="5">HyVt-92</strain>
    </source>
</reference>
<dbReference type="PANTHER" id="PTHR33154:SF33">
    <property type="entry name" value="TRANSCRIPTIONAL REPRESSOR SDPR"/>
    <property type="match status" value="1"/>
</dbReference>
<dbReference type="EMBL" id="DRTT01000169">
    <property type="protein sequence ID" value="HHF99062.1"/>
    <property type="molecule type" value="Genomic_DNA"/>
</dbReference>
<keyword evidence="3" id="KW-0804">Transcription</keyword>
<dbReference type="CDD" id="cd00090">
    <property type="entry name" value="HTH_ARSR"/>
    <property type="match status" value="1"/>
</dbReference>
<organism evidence="5">
    <name type="scientific">Aerophobetes bacterium</name>
    <dbReference type="NCBI Taxonomy" id="2030807"/>
    <lineage>
        <taxon>Bacteria</taxon>
        <taxon>Candidatus Aerophobota</taxon>
    </lineage>
</organism>
<dbReference type="PROSITE" id="PS50987">
    <property type="entry name" value="HTH_ARSR_2"/>
    <property type="match status" value="1"/>
</dbReference>
<name>A0A7V5M0K6_UNCAE</name>
<feature type="domain" description="HTH arsR-type" evidence="4">
    <location>
        <begin position="1"/>
        <end position="95"/>
    </location>
</feature>
<dbReference type="NCBIfam" id="NF033788">
    <property type="entry name" value="HTH_metalloreg"/>
    <property type="match status" value="1"/>
</dbReference>
<dbReference type="InterPro" id="IPR036390">
    <property type="entry name" value="WH_DNA-bd_sf"/>
</dbReference>
<dbReference type="Pfam" id="PF01022">
    <property type="entry name" value="HTH_5"/>
    <property type="match status" value="1"/>
</dbReference>
<evidence type="ECO:0000256" key="2">
    <source>
        <dbReference type="ARBA" id="ARBA00023125"/>
    </source>
</evidence>
<dbReference type="GO" id="GO:0003677">
    <property type="term" value="F:DNA binding"/>
    <property type="evidence" value="ECO:0007669"/>
    <property type="project" value="UniProtKB-KW"/>
</dbReference>
<sequence>MPDEKKETLIKLCKALSDPTRLKIFLFLTERSLCVKAIVKFLGVSQPAVSQHLRILKEAGLVKADKRGYWMHYSANLKKLRELMDIILEITGREENKKEKHDLLKKELQNE</sequence>
<protein>
    <submittedName>
        <fullName evidence="5">ArsR family transcriptional regulator</fullName>
    </submittedName>
</protein>
<keyword evidence="1" id="KW-0805">Transcription regulation</keyword>
<dbReference type="InterPro" id="IPR051081">
    <property type="entry name" value="HTH_MetalResp_TranReg"/>
</dbReference>